<feature type="domain" description="RNA polymerase sigma factor 70 region 4 type 2" evidence="7">
    <location>
        <begin position="124"/>
        <end position="174"/>
    </location>
</feature>
<comment type="similarity">
    <text evidence="1">Belongs to the sigma-70 factor family. ECF subfamily.</text>
</comment>
<dbReference type="InterPro" id="IPR036388">
    <property type="entry name" value="WH-like_DNA-bd_sf"/>
</dbReference>
<name>A0A1H2JU66_9ACTN</name>
<dbReference type="NCBIfam" id="TIGR02937">
    <property type="entry name" value="sigma70-ECF"/>
    <property type="match status" value="1"/>
</dbReference>
<keyword evidence="5" id="KW-0804">Transcription</keyword>
<evidence type="ECO:0000259" key="6">
    <source>
        <dbReference type="Pfam" id="PF04542"/>
    </source>
</evidence>
<dbReference type="Gene3D" id="1.10.10.10">
    <property type="entry name" value="Winged helix-like DNA-binding domain superfamily/Winged helix DNA-binding domain"/>
    <property type="match status" value="1"/>
</dbReference>
<evidence type="ECO:0000256" key="1">
    <source>
        <dbReference type="ARBA" id="ARBA00010641"/>
    </source>
</evidence>
<dbReference type="PANTHER" id="PTHR43133">
    <property type="entry name" value="RNA POLYMERASE ECF-TYPE SIGMA FACTO"/>
    <property type="match status" value="1"/>
</dbReference>
<dbReference type="Pfam" id="PF04542">
    <property type="entry name" value="Sigma70_r2"/>
    <property type="match status" value="1"/>
</dbReference>
<keyword evidence="4" id="KW-0238">DNA-binding</keyword>
<dbReference type="InterPro" id="IPR039425">
    <property type="entry name" value="RNA_pol_sigma-70-like"/>
</dbReference>
<dbReference type="InterPro" id="IPR013249">
    <property type="entry name" value="RNA_pol_sigma70_r4_t2"/>
</dbReference>
<dbReference type="OrthoDB" id="5244716at2"/>
<dbReference type="AlphaFoldDB" id="A0A1H2JU66"/>
<evidence type="ECO:0000259" key="7">
    <source>
        <dbReference type="Pfam" id="PF08281"/>
    </source>
</evidence>
<dbReference type="GO" id="GO:0016987">
    <property type="term" value="F:sigma factor activity"/>
    <property type="evidence" value="ECO:0007669"/>
    <property type="project" value="UniProtKB-KW"/>
</dbReference>
<dbReference type="Pfam" id="PF08281">
    <property type="entry name" value="Sigma70_r4_2"/>
    <property type="match status" value="1"/>
</dbReference>
<dbReference type="InterPro" id="IPR013325">
    <property type="entry name" value="RNA_pol_sigma_r2"/>
</dbReference>
<dbReference type="SUPFAM" id="SSF88659">
    <property type="entry name" value="Sigma3 and sigma4 domains of RNA polymerase sigma factors"/>
    <property type="match status" value="1"/>
</dbReference>
<dbReference type="RefSeq" id="WP_074851081.1">
    <property type="nucleotide sequence ID" value="NZ_FNLM01000034.1"/>
</dbReference>
<evidence type="ECO:0000256" key="2">
    <source>
        <dbReference type="ARBA" id="ARBA00023015"/>
    </source>
</evidence>
<sequence>MDTSGVSSWTDESGSGADLLERARAGDQQAFTALVEQHRDRLWAICLRITGNQHDAEDALQDALVAAWRAIGTFRGDAQLSTWLYRIGSNAALARIRKRSDADDIDDHDPVSSLDVAQQVVVSDRIQEALSQVPDAYRATFVLRVYGELSYSEIAEAQGIGLQTVRSRISRARSILAELLADLR</sequence>
<dbReference type="Proteomes" id="UP000183180">
    <property type="component" value="Unassembled WGS sequence"/>
</dbReference>
<evidence type="ECO:0000256" key="5">
    <source>
        <dbReference type="ARBA" id="ARBA00023163"/>
    </source>
</evidence>
<dbReference type="SUPFAM" id="SSF88946">
    <property type="entry name" value="Sigma2 domain of RNA polymerase sigma factors"/>
    <property type="match status" value="1"/>
</dbReference>
<dbReference type="GO" id="GO:0003677">
    <property type="term" value="F:DNA binding"/>
    <property type="evidence" value="ECO:0007669"/>
    <property type="project" value="UniProtKB-KW"/>
</dbReference>
<dbReference type="STRING" id="158898.SAMN04488548_1342520"/>
<evidence type="ECO:0000256" key="3">
    <source>
        <dbReference type="ARBA" id="ARBA00023082"/>
    </source>
</evidence>
<dbReference type="InterPro" id="IPR013324">
    <property type="entry name" value="RNA_pol_sigma_r3/r4-like"/>
</dbReference>
<keyword evidence="2" id="KW-0805">Transcription regulation</keyword>
<evidence type="ECO:0000313" key="9">
    <source>
        <dbReference type="Proteomes" id="UP000183180"/>
    </source>
</evidence>
<gene>
    <name evidence="8" type="ORF">SAMN04488548_1342520</name>
</gene>
<evidence type="ECO:0000256" key="4">
    <source>
        <dbReference type="ARBA" id="ARBA00023125"/>
    </source>
</evidence>
<evidence type="ECO:0000313" key="8">
    <source>
        <dbReference type="EMBL" id="SDU60019.1"/>
    </source>
</evidence>
<dbReference type="Gene3D" id="1.10.1740.10">
    <property type="match status" value="1"/>
</dbReference>
<dbReference type="EMBL" id="FNLM01000034">
    <property type="protein sequence ID" value="SDU60019.1"/>
    <property type="molecule type" value="Genomic_DNA"/>
</dbReference>
<dbReference type="InterPro" id="IPR014284">
    <property type="entry name" value="RNA_pol_sigma-70_dom"/>
</dbReference>
<dbReference type="CDD" id="cd06171">
    <property type="entry name" value="Sigma70_r4"/>
    <property type="match status" value="1"/>
</dbReference>
<feature type="domain" description="RNA polymerase sigma-70 region 2" evidence="6">
    <location>
        <begin position="34"/>
        <end position="100"/>
    </location>
</feature>
<protein>
    <submittedName>
        <fullName evidence="8">RNA polymerase sigma-70 factor, ECF subfamily</fullName>
    </submittedName>
</protein>
<organism evidence="8 9">
    <name type="scientific">Gordonia westfalica</name>
    <dbReference type="NCBI Taxonomy" id="158898"/>
    <lineage>
        <taxon>Bacteria</taxon>
        <taxon>Bacillati</taxon>
        <taxon>Actinomycetota</taxon>
        <taxon>Actinomycetes</taxon>
        <taxon>Mycobacteriales</taxon>
        <taxon>Gordoniaceae</taxon>
        <taxon>Gordonia</taxon>
    </lineage>
</organism>
<dbReference type="InterPro" id="IPR007627">
    <property type="entry name" value="RNA_pol_sigma70_r2"/>
</dbReference>
<proteinExistence type="inferred from homology"/>
<accession>A0A1H2JU66</accession>
<keyword evidence="3" id="KW-0731">Sigma factor</keyword>
<dbReference type="PANTHER" id="PTHR43133:SF8">
    <property type="entry name" value="RNA POLYMERASE SIGMA FACTOR HI_1459-RELATED"/>
    <property type="match status" value="1"/>
</dbReference>
<dbReference type="GO" id="GO:0006352">
    <property type="term" value="P:DNA-templated transcription initiation"/>
    <property type="evidence" value="ECO:0007669"/>
    <property type="project" value="InterPro"/>
</dbReference>
<reference evidence="8 9" key="1">
    <citation type="submission" date="2016-10" db="EMBL/GenBank/DDBJ databases">
        <authorList>
            <person name="de Groot N.N."/>
        </authorList>
    </citation>
    <scope>NUCLEOTIDE SEQUENCE [LARGE SCALE GENOMIC DNA]</scope>
    <source>
        <strain evidence="8 9">DSM 44215</strain>
    </source>
</reference>